<organism evidence="2">
    <name type="scientific">Providencia stuartii</name>
    <dbReference type="NCBI Taxonomy" id="588"/>
    <lineage>
        <taxon>Bacteria</taxon>
        <taxon>Pseudomonadati</taxon>
        <taxon>Pseudomonadota</taxon>
        <taxon>Gammaproteobacteria</taxon>
        <taxon>Enterobacterales</taxon>
        <taxon>Morganellaceae</taxon>
        <taxon>Providencia</taxon>
    </lineage>
</organism>
<keyword evidence="1" id="KW-1133">Transmembrane helix</keyword>
<name>A0AAI9D8G9_PROST</name>
<sequence>MRKYISLVPALIVALYSLIAFFEGGPLSAIASLNASCAVSLCGVFYLSKYLSFTAEQRSHFTLSDISIALIPFDPVIYRAVLVLNVFAVFGLITANQWFLVPLFLCWLGWQYLVRRLFFGCTTQKAA</sequence>
<evidence type="ECO:0000256" key="1">
    <source>
        <dbReference type="SAM" id="Phobius"/>
    </source>
</evidence>
<feature type="transmembrane region" description="Helical" evidence="1">
    <location>
        <begin position="30"/>
        <end position="48"/>
    </location>
</feature>
<gene>
    <name evidence="2" type="ORF">RG298_000154</name>
</gene>
<proteinExistence type="predicted"/>
<protein>
    <submittedName>
        <fullName evidence="2">Uncharacterized protein</fullName>
    </submittedName>
</protein>
<comment type="caution">
    <text evidence="2">The sequence shown here is derived from an EMBL/GenBank/DDBJ whole genome shotgun (WGS) entry which is preliminary data.</text>
</comment>
<dbReference type="AlphaFoldDB" id="A0AAI9D8G9"/>
<keyword evidence="1" id="KW-0472">Membrane</keyword>
<evidence type="ECO:0000313" key="2">
    <source>
        <dbReference type="EMBL" id="EMJ5132490.1"/>
    </source>
</evidence>
<keyword evidence="1" id="KW-0812">Transmembrane</keyword>
<accession>A0AAI9D8G9</accession>
<feature type="transmembrane region" description="Helical" evidence="1">
    <location>
        <begin position="60"/>
        <end position="81"/>
    </location>
</feature>
<feature type="transmembrane region" description="Helical" evidence="1">
    <location>
        <begin position="87"/>
        <end position="110"/>
    </location>
</feature>
<reference evidence="2" key="1">
    <citation type="submission" date="2024-02" db="EMBL/GenBank/DDBJ databases">
        <authorList>
            <consortium name="Clinical and Environmental Microbiology Branch: Whole genome sequencing antimicrobial resistance pathogens in the healthcare setting"/>
        </authorList>
    </citation>
    <scope>NUCLEOTIDE SEQUENCE</scope>
    <source>
        <strain evidence="2">2021GO-0154</strain>
    </source>
</reference>
<dbReference type="EMBL" id="ABMABF030000001">
    <property type="protein sequence ID" value="EMJ5132490.1"/>
    <property type="molecule type" value="Genomic_DNA"/>
</dbReference>